<protein>
    <submittedName>
        <fullName evidence="1">Uncharacterized protein</fullName>
    </submittedName>
</protein>
<dbReference type="EMBL" id="JACBZS010000001">
    <property type="protein sequence ID" value="NYI69923.1"/>
    <property type="molecule type" value="Genomic_DNA"/>
</dbReference>
<evidence type="ECO:0000313" key="1">
    <source>
        <dbReference type="EMBL" id="NYI69923.1"/>
    </source>
</evidence>
<organism evidence="1 2">
    <name type="scientific">Naumannella cuiyingiana</name>
    <dbReference type="NCBI Taxonomy" id="1347891"/>
    <lineage>
        <taxon>Bacteria</taxon>
        <taxon>Bacillati</taxon>
        <taxon>Actinomycetota</taxon>
        <taxon>Actinomycetes</taxon>
        <taxon>Propionibacteriales</taxon>
        <taxon>Propionibacteriaceae</taxon>
        <taxon>Naumannella</taxon>
    </lineage>
</organism>
<sequence length="146" mass="15416">MPSRPAVLPPHLLCACGDECLLTAAACTVGPAIRRQAWFLVCTSAGRFAPVLLPCDDLPAGAAAADALLVGRLLETVLAETRTDAAVIIWECPGDRRLDPRTRAWARAMAELARRGELRLRGQVLAHDTGVRLLGAAELGVAEQAG</sequence>
<dbReference type="AlphaFoldDB" id="A0A7Z0D6S5"/>
<dbReference type="PROSITE" id="PS51257">
    <property type="entry name" value="PROKAR_LIPOPROTEIN"/>
    <property type="match status" value="1"/>
</dbReference>
<proteinExistence type="predicted"/>
<keyword evidence="2" id="KW-1185">Reference proteome</keyword>
<dbReference type="Proteomes" id="UP000527616">
    <property type="component" value="Unassembled WGS sequence"/>
</dbReference>
<dbReference type="RefSeq" id="WP_179443935.1">
    <property type="nucleotide sequence ID" value="NZ_JACBZS010000001.1"/>
</dbReference>
<evidence type="ECO:0000313" key="2">
    <source>
        <dbReference type="Proteomes" id="UP000527616"/>
    </source>
</evidence>
<name>A0A7Z0D6S5_9ACTN</name>
<accession>A0A7Z0D6S5</accession>
<reference evidence="1 2" key="1">
    <citation type="submission" date="2020-07" db="EMBL/GenBank/DDBJ databases">
        <title>Sequencing the genomes of 1000 actinobacteria strains.</title>
        <authorList>
            <person name="Klenk H.-P."/>
        </authorList>
    </citation>
    <scope>NUCLEOTIDE SEQUENCE [LARGE SCALE GENOMIC DNA]</scope>
    <source>
        <strain evidence="1 2">DSM 103164</strain>
    </source>
</reference>
<comment type="caution">
    <text evidence="1">The sequence shown here is derived from an EMBL/GenBank/DDBJ whole genome shotgun (WGS) entry which is preliminary data.</text>
</comment>
<gene>
    <name evidence="1" type="ORF">GGQ54_000483</name>
</gene>